<dbReference type="InterPro" id="IPR036291">
    <property type="entry name" value="NAD(P)-bd_dom_sf"/>
</dbReference>
<dbReference type="EMBL" id="MWML01000115">
    <property type="protein sequence ID" value="TCG06303.1"/>
    <property type="molecule type" value="Genomic_DNA"/>
</dbReference>
<evidence type="ECO:0000313" key="4">
    <source>
        <dbReference type="EMBL" id="TCG06303.1"/>
    </source>
</evidence>
<comment type="caution">
    <text evidence="4">The sequence shown here is derived from an EMBL/GenBank/DDBJ whole genome shotgun (WGS) entry which is preliminary data.</text>
</comment>
<dbReference type="AlphaFoldDB" id="A0A4R0X7V4"/>
<dbReference type="SUPFAM" id="SSF51735">
    <property type="entry name" value="NAD(P)-binding Rossmann-fold domains"/>
    <property type="match status" value="1"/>
</dbReference>
<dbReference type="GO" id="GO:0016491">
    <property type="term" value="F:oxidoreductase activity"/>
    <property type="evidence" value="ECO:0007669"/>
    <property type="project" value="UniProtKB-KW"/>
</dbReference>
<name>A0A4R0X7V4_9BURK</name>
<evidence type="ECO:0000256" key="1">
    <source>
        <dbReference type="ARBA" id="ARBA00006484"/>
    </source>
</evidence>
<dbReference type="PANTHER" id="PTHR43669:SF8">
    <property type="entry name" value="SHORT-CHAIN TYPE DEHYDROGENASE_REDUCTASE-RELATED"/>
    <property type="match status" value="1"/>
</dbReference>
<dbReference type="Pfam" id="PF00106">
    <property type="entry name" value="adh_short"/>
    <property type="match status" value="1"/>
</dbReference>
<dbReference type="InterPro" id="IPR002347">
    <property type="entry name" value="SDR_fam"/>
</dbReference>
<proteinExistence type="inferred from homology"/>
<comment type="similarity">
    <text evidence="1 3">Belongs to the short-chain dehydrogenases/reductases (SDR) family.</text>
</comment>
<protein>
    <submittedName>
        <fullName evidence="4">Short-chain dehydrogenase/reductase SDR</fullName>
    </submittedName>
</protein>
<dbReference type="Gene3D" id="3.40.50.720">
    <property type="entry name" value="NAD(P)-binding Rossmann-like Domain"/>
    <property type="match status" value="1"/>
</dbReference>
<keyword evidence="2" id="KW-0560">Oxidoreductase</keyword>
<organism evidence="4 5">
    <name type="scientific">Paraburkholderia steynii</name>
    <dbReference type="NCBI Taxonomy" id="1245441"/>
    <lineage>
        <taxon>Bacteria</taxon>
        <taxon>Pseudomonadati</taxon>
        <taxon>Pseudomonadota</taxon>
        <taxon>Betaproteobacteria</taxon>
        <taxon>Burkholderiales</taxon>
        <taxon>Burkholderiaceae</taxon>
        <taxon>Paraburkholderia</taxon>
    </lineage>
</organism>
<keyword evidence="5" id="KW-1185">Reference proteome</keyword>
<evidence type="ECO:0000256" key="2">
    <source>
        <dbReference type="ARBA" id="ARBA00023002"/>
    </source>
</evidence>
<dbReference type="FunFam" id="3.40.50.720:FF:000084">
    <property type="entry name" value="Short-chain dehydrogenase reductase"/>
    <property type="match status" value="1"/>
</dbReference>
<dbReference type="Proteomes" id="UP000294200">
    <property type="component" value="Unassembled WGS sequence"/>
</dbReference>
<evidence type="ECO:0000256" key="3">
    <source>
        <dbReference type="RuleBase" id="RU000363"/>
    </source>
</evidence>
<reference evidence="4 5" key="1">
    <citation type="submission" date="2017-02" db="EMBL/GenBank/DDBJ databases">
        <title>Paraburkholderia sophoroidis sp. nov. and Paraburkholderia steynii sp. nov. rhizobial symbionts of the fynbos legume Hypocalyptus sophoroides.</title>
        <authorList>
            <person name="Steenkamp E.T."/>
            <person name="Beukes C.W."/>
            <person name="Van Zyl E."/>
            <person name="Avontuur J."/>
            <person name="Chan W.Y."/>
            <person name="Hassen A."/>
            <person name="Palmer M."/>
            <person name="Mthombeni L."/>
            <person name="Phalane F."/>
            <person name="Sereme K."/>
            <person name="Venter S.N."/>
        </authorList>
    </citation>
    <scope>NUCLEOTIDE SEQUENCE [LARGE SCALE GENOMIC DNA]</scope>
    <source>
        <strain evidence="4 5">HC1.1ba</strain>
    </source>
</reference>
<evidence type="ECO:0000313" key="5">
    <source>
        <dbReference type="Proteomes" id="UP000294200"/>
    </source>
</evidence>
<accession>A0A4R0X7V4</accession>
<dbReference type="PANTHER" id="PTHR43669">
    <property type="entry name" value="5-KETO-D-GLUCONATE 5-REDUCTASE"/>
    <property type="match status" value="1"/>
</dbReference>
<dbReference type="PRINTS" id="PR00081">
    <property type="entry name" value="GDHRDH"/>
</dbReference>
<dbReference type="CDD" id="cd05233">
    <property type="entry name" value="SDR_c"/>
    <property type="match status" value="1"/>
</dbReference>
<sequence length="298" mass="31833">MQSFEGRVAVVTGGGSGIGEALCWRFASEGAKVVVADVNEAEAARVAQALKDAGHQALAVRTDVTKGDQVEALAKAAVDTFGSIDVLCANAGVVPSGRYRPVWEYPVEDWKWSFDVNMMGVVNSIRSFVPRMLEQRTEGHIVVTASIAGIVSGSASVAYGAAKHAVLRITEGLYAGLKERNSKIGVTALIPGLVNTKIYQSERNRPQELQPEGGALEETQELKAVADKMYSGALSPAEAAGIVVDAIRTNQLYAITTTAFDEAIKARHTAIQNRGNPQFATLLEMTKRDIRSGEMKAQ</sequence>
<dbReference type="PRINTS" id="PR00080">
    <property type="entry name" value="SDRFAMILY"/>
</dbReference>
<gene>
    <name evidence="4" type="ORF">BZM27_27230</name>
</gene>